<dbReference type="SUPFAM" id="SSF46785">
    <property type="entry name" value="Winged helix' DNA-binding domain"/>
    <property type="match status" value="1"/>
</dbReference>
<protein>
    <submittedName>
        <fullName evidence="1">Transcriptional regulator, TrmB family</fullName>
    </submittedName>
</protein>
<organism evidence="1 2">
    <name type="scientific">Methanohalarchaeum thermophilum</name>
    <dbReference type="NCBI Taxonomy" id="1903181"/>
    <lineage>
        <taxon>Archaea</taxon>
        <taxon>Methanobacteriati</taxon>
        <taxon>Methanobacteriota</taxon>
        <taxon>Methanonatronarchaeia</taxon>
        <taxon>Methanonatronarchaeales</taxon>
        <taxon>Methanonatronarchaeaceae</taxon>
        <taxon>Candidatus Methanohalarchaeum</taxon>
    </lineage>
</organism>
<sequence>MPIGIDEFEKAPEDALEIGEKTNADKVLSFLLKNPKKAFTRKELIEATEIKSGSIGVTLSRLRKKGLIRHKGNYWALARDERLASYASEVNGTKIANEELGEEKKNDWI</sequence>
<dbReference type="InParanoid" id="A0A1Q6DSR6"/>
<dbReference type="EMBL" id="MSDW01000002">
    <property type="protein sequence ID" value="OKY77414.1"/>
    <property type="molecule type" value="Genomic_DNA"/>
</dbReference>
<dbReference type="STRING" id="1903181.BTN85_2064"/>
<dbReference type="InterPro" id="IPR036388">
    <property type="entry name" value="WH-like_DNA-bd_sf"/>
</dbReference>
<dbReference type="AlphaFoldDB" id="A0A1Q6DSR6"/>
<keyword evidence="2" id="KW-1185">Reference proteome</keyword>
<proteinExistence type="predicted"/>
<evidence type="ECO:0000313" key="1">
    <source>
        <dbReference type="EMBL" id="OKY77414.1"/>
    </source>
</evidence>
<dbReference type="Gene3D" id="1.10.10.10">
    <property type="entry name" value="Winged helix-like DNA-binding domain superfamily/Winged helix DNA-binding domain"/>
    <property type="match status" value="1"/>
</dbReference>
<name>A0A1Q6DSR6_METT1</name>
<dbReference type="InterPro" id="IPR036390">
    <property type="entry name" value="WH_DNA-bd_sf"/>
</dbReference>
<reference evidence="1" key="1">
    <citation type="submission" date="2016-12" db="EMBL/GenBank/DDBJ databases">
        <title>Discovery of methanogenic haloarchaea.</title>
        <authorList>
            <person name="Sorokin D.Y."/>
            <person name="Makarova K.S."/>
            <person name="Abbas B."/>
            <person name="Ferrer M."/>
            <person name="Golyshin P.N."/>
        </authorList>
    </citation>
    <scope>NUCLEOTIDE SEQUENCE [LARGE SCALE GENOMIC DNA]</scope>
    <source>
        <strain evidence="1">HMET1</strain>
    </source>
</reference>
<comment type="caution">
    <text evidence="1">The sequence shown here is derived from an EMBL/GenBank/DDBJ whole genome shotgun (WGS) entry which is preliminary data.</text>
</comment>
<gene>
    <name evidence="1" type="ORF">BTN85_2064</name>
</gene>
<dbReference type="Proteomes" id="UP000185744">
    <property type="component" value="Unassembled WGS sequence"/>
</dbReference>
<accession>A0A1Q6DSR6</accession>
<evidence type="ECO:0000313" key="2">
    <source>
        <dbReference type="Proteomes" id="UP000185744"/>
    </source>
</evidence>